<dbReference type="InterPro" id="IPR050904">
    <property type="entry name" value="Adhesion/Biosynth-related"/>
</dbReference>
<name>A0ABW3B4U3_9FLAO</name>
<dbReference type="Proteomes" id="UP001597012">
    <property type="component" value="Unassembled WGS sequence"/>
</dbReference>
<keyword evidence="3" id="KW-1185">Reference proteome</keyword>
<sequence>MKNRDLIIISTLLLCVLLLSCGNKEKKPATASIKDKTPIATEKLSDLESDVTFNDIRSVLDVLGGNTDYDIFYKALKSANLLSTLDSIEDITIFAPTNAAFKRITEAKLAHLKSPDGTIEMATLLKYHIVEDEYDLETLESTIRLNENILRLKTFNGGFIALTIENNDIYISDETGFQSKIIMPDQEAENGVVHGIDPILLAQ</sequence>
<reference evidence="3" key="1">
    <citation type="journal article" date="2019" name="Int. J. Syst. Evol. Microbiol.">
        <title>The Global Catalogue of Microorganisms (GCM) 10K type strain sequencing project: providing services to taxonomists for standard genome sequencing and annotation.</title>
        <authorList>
            <consortium name="The Broad Institute Genomics Platform"/>
            <consortium name="The Broad Institute Genome Sequencing Center for Infectious Disease"/>
            <person name="Wu L."/>
            <person name="Ma J."/>
        </authorList>
    </citation>
    <scope>NUCLEOTIDE SEQUENCE [LARGE SCALE GENOMIC DNA]</scope>
    <source>
        <strain evidence="3">CCUG 61948</strain>
    </source>
</reference>
<accession>A0ABW3B4U3</accession>
<dbReference type="PROSITE" id="PS51257">
    <property type="entry name" value="PROKAR_LIPOPROTEIN"/>
    <property type="match status" value="1"/>
</dbReference>
<protein>
    <submittedName>
        <fullName evidence="2">Fasciclin domain-containing protein</fullName>
    </submittedName>
</protein>
<gene>
    <name evidence="2" type="ORF">ACFQZJ_12825</name>
</gene>
<dbReference type="InterPro" id="IPR000782">
    <property type="entry name" value="FAS1_domain"/>
</dbReference>
<dbReference type="Pfam" id="PF02469">
    <property type="entry name" value="Fasciclin"/>
    <property type="match status" value="1"/>
</dbReference>
<dbReference type="Gene3D" id="2.30.180.10">
    <property type="entry name" value="FAS1 domain"/>
    <property type="match status" value="1"/>
</dbReference>
<dbReference type="InterPro" id="IPR036378">
    <property type="entry name" value="FAS1_dom_sf"/>
</dbReference>
<dbReference type="SUPFAM" id="SSF82153">
    <property type="entry name" value="FAS1 domain"/>
    <property type="match status" value="1"/>
</dbReference>
<evidence type="ECO:0000313" key="2">
    <source>
        <dbReference type="EMBL" id="MFD0798348.1"/>
    </source>
</evidence>
<comment type="caution">
    <text evidence="2">The sequence shown here is derived from an EMBL/GenBank/DDBJ whole genome shotgun (WGS) entry which is preliminary data.</text>
</comment>
<dbReference type="PANTHER" id="PTHR10900">
    <property type="entry name" value="PERIOSTIN-RELATED"/>
    <property type="match status" value="1"/>
</dbReference>
<proteinExistence type="predicted"/>
<organism evidence="2 3">
    <name type="scientific">Maribacter chungangensis</name>
    <dbReference type="NCBI Taxonomy" id="1069117"/>
    <lineage>
        <taxon>Bacteria</taxon>
        <taxon>Pseudomonadati</taxon>
        <taxon>Bacteroidota</taxon>
        <taxon>Flavobacteriia</taxon>
        <taxon>Flavobacteriales</taxon>
        <taxon>Flavobacteriaceae</taxon>
        <taxon>Maribacter</taxon>
    </lineage>
</organism>
<dbReference type="PROSITE" id="PS50213">
    <property type="entry name" value="FAS1"/>
    <property type="match status" value="1"/>
</dbReference>
<dbReference type="SMART" id="SM00554">
    <property type="entry name" value="FAS1"/>
    <property type="match status" value="1"/>
</dbReference>
<dbReference type="RefSeq" id="WP_379935059.1">
    <property type="nucleotide sequence ID" value="NZ_JBHTHY010000011.1"/>
</dbReference>
<evidence type="ECO:0000259" key="1">
    <source>
        <dbReference type="PROSITE" id="PS50213"/>
    </source>
</evidence>
<feature type="domain" description="FAS1" evidence="1">
    <location>
        <begin position="56"/>
        <end position="200"/>
    </location>
</feature>
<dbReference type="EMBL" id="JBHTHY010000011">
    <property type="protein sequence ID" value="MFD0798348.1"/>
    <property type="molecule type" value="Genomic_DNA"/>
</dbReference>
<evidence type="ECO:0000313" key="3">
    <source>
        <dbReference type="Proteomes" id="UP001597012"/>
    </source>
</evidence>